<gene>
    <name evidence="2" type="ORF">GCM10017567_23810</name>
</gene>
<keyword evidence="1" id="KW-0732">Signal</keyword>
<name>A0ABQ3KBW2_9PSEU</name>
<dbReference type="InterPro" id="IPR012338">
    <property type="entry name" value="Beta-lactam/transpept-like"/>
</dbReference>
<dbReference type="PANTHER" id="PTHR35333">
    <property type="entry name" value="BETA-LACTAMASE"/>
    <property type="match status" value="1"/>
</dbReference>
<dbReference type="SUPFAM" id="SSF56601">
    <property type="entry name" value="beta-lactamase/transpeptidase-like"/>
    <property type="match status" value="1"/>
</dbReference>
<evidence type="ECO:0000256" key="1">
    <source>
        <dbReference type="SAM" id="SignalP"/>
    </source>
</evidence>
<sequence>MLLAGTAAAAVVAMLTTAAVVRPLGPPEARLTAPPALTTSVATTATAAPPEDAGQGVPTAAELAGLVPGELSVLVHDRRTGRDLVSHRPDAAYPAASLVKLLIALEALRRGEPAGVVAELLSRSDDEVAGRLWTKLGGPAIVTGWAARIGLTSTRPPEDPGKWGGTVVTAADVARVYRYLLDTAPAATRQIVLRALGNAAPRSSDGSDQLYGIAAAVTATGRAVNQGWSCCDPDRHLHTSGVVGDGRFVVVVLTAQPAGTSRASAAQRVTAVVKALSGAFGWS</sequence>
<comment type="caution">
    <text evidence="2">The sequence shown here is derived from an EMBL/GenBank/DDBJ whole genome shotgun (WGS) entry which is preliminary data.</text>
</comment>
<evidence type="ECO:0000313" key="3">
    <source>
        <dbReference type="Proteomes" id="UP000649955"/>
    </source>
</evidence>
<dbReference type="Gene3D" id="3.40.710.10">
    <property type="entry name" value="DD-peptidase/beta-lactamase superfamily"/>
    <property type="match status" value="1"/>
</dbReference>
<proteinExistence type="predicted"/>
<protein>
    <recommendedName>
        <fullName evidence="4">Beta-lactamase class A</fullName>
    </recommendedName>
</protein>
<dbReference type="PANTHER" id="PTHR35333:SF4">
    <property type="entry name" value="SLR0121 PROTEIN"/>
    <property type="match status" value="1"/>
</dbReference>
<evidence type="ECO:0008006" key="4">
    <source>
        <dbReference type="Google" id="ProtNLM"/>
    </source>
</evidence>
<feature type="chain" id="PRO_5046731178" description="Beta-lactamase class A" evidence="1">
    <location>
        <begin position="19"/>
        <end position="283"/>
    </location>
</feature>
<accession>A0ABQ3KBW2</accession>
<keyword evidence="3" id="KW-1185">Reference proteome</keyword>
<organism evidence="2 3">
    <name type="scientific">Amycolatopsis bullii</name>
    <dbReference type="NCBI Taxonomy" id="941987"/>
    <lineage>
        <taxon>Bacteria</taxon>
        <taxon>Bacillati</taxon>
        <taxon>Actinomycetota</taxon>
        <taxon>Actinomycetes</taxon>
        <taxon>Pseudonocardiales</taxon>
        <taxon>Pseudonocardiaceae</taxon>
        <taxon>Amycolatopsis</taxon>
    </lineage>
</organism>
<dbReference type="Proteomes" id="UP000649955">
    <property type="component" value="Unassembled WGS sequence"/>
</dbReference>
<dbReference type="EMBL" id="BNAW01000007">
    <property type="protein sequence ID" value="GHG06768.1"/>
    <property type="molecule type" value="Genomic_DNA"/>
</dbReference>
<evidence type="ECO:0000313" key="2">
    <source>
        <dbReference type="EMBL" id="GHG06768.1"/>
    </source>
</evidence>
<dbReference type="InterPro" id="IPR000871">
    <property type="entry name" value="Beta-lactam_class-A"/>
</dbReference>
<reference evidence="3" key="1">
    <citation type="journal article" date="2019" name="Int. J. Syst. Evol. Microbiol.">
        <title>The Global Catalogue of Microorganisms (GCM) 10K type strain sequencing project: providing services to taxonomists for standard genome sequencing and annotation.</title>
        <authorList>
            <consortium name="The Broad Institute Genomics Platform"/>
            <consortium name="The Broad Institute Genome Sequencing Center for Infectious Disease"/>
            <person name="Wu L."/>
            <person name="Ma J."/>
        </authorList>
    </citation>
    <scope>NUCLEOTIDE SEQUENCE [LARGE SCALE GENOMIC DNA]</scope>
    <source>
        <strain evidence="3">CGMCC 4.7680</strain>
    </source>
</reference>
<feature type="signal peptide" evidence="1">
    <location>
        <begin position="1"/>
        <end position="18"/>
    </location>
</feature>